<dbReference type="GO" id="GO:1904263">
    <property type="term" value="P:positive regulation of TORC1 signaling"/>
    <property type="evidence" value="ECO:0007669"/>
    <property type="project" value="TreeGrafter"/>
</dbReference>
<dbReference type="PANTHER" id="PTHR11259">
    <property type="entry name" value="RAS-RELATED GTP BINDING RAG/GTR YEAST"/>
    <property type="match status" value="1"/>
</dbReference>
<keyword evidence="2" id="KW-0342">GTP-binding</keyword>
<evidence type="ECO:0000313" key="4">
    <source>
        <dbReference type="Proteomes" id="UP000321408"/>
    </source>
</evidence>
<proteinExistence type="predicted"/>
<evidence type="ECO:0000313" key="3">
    <source>
        <dbReference type="EMBL" id="QEE17895.1"/>
    </source>
</evidence>
<sequence length="308" mass="35861">MEKNPETDIMKIAMVGLANAGKTSIVKTIRKTYHIGESPSPTKSVQRSIFKIFGQNSIVWDYGGQEEYRNSYLDKPGRFLSDIRYLFFVIDIQDTNSFDEALKYFSDVYDFIHEHTPQLIVSIMFHKKDPKIAKDPEIKERIRKLKRKFGAILVNREVGYYETSVYDALTLLTSISLPILGDLPIYNKISVLFANYAIQNSVDYMNLTVDNLLELGKFRIFRKNQEFLDASMEFYKEFGNLEIDSKIRAYNFEGYRFIIVQGKVEDYDYTLNVAHPLSLDQDMPTEEGLNQILQKINELFVEYHPLLT</sequence>
<name>A0A5B9DFR5_9ARCH</name>
<dbReference type="Pfam" id="PF04670">
    <property type="entry name" value="Gtr1_RagA"/>
    <property type="match status" value="1"/>
</dbReference>
<dbReference type="GO" id="GO:0005764">
    <property type="term" value="C:lysosome"/>
    <property type="evidence" value="ECO:0007669"/>
    <property type="project" value="TreeGrafter"/>
</dbReference>
<dbReference type="GeneID" id="41331701"/>
<keyword evidence="4" id="KW-1185">Reference proteome</keyword>
<dbReference type="GO" id="GO:0003924">
    <property type="term" value="F:GTPase activity"/>
    <property type="evidence" value="ECO:0007669"/>
    <property type="project" value="TreeGrafter"/>
</dbReference>
<evidence type="ECO:0000256" key="2">
    <source>
        <dbReference type="ARBA" id="ARBA00023134"/>
    </source>
</evidence>
<dbReference type="OrthoDB" id="49590at2157"/>
<accession>A0A5B9DFR5</accession>
<reference evidence="3 4" key="1">
    <citation type="journal article" date="2020" name="Nature">
        <title>Isolation of an archaeon at the prokaryote-eukaryote interface.</title>
        <authorList>
            <person name="Imachi H."/>
            <person name="Nobu M.K."/>
            <person name="Nakahara N."/>
            <person name="Morono Y."/>
            <person name="Ogawara M."/>
            <person name="Takaki Y."/>
            <person name="Takano Y."/>
            <person name="Uematsu K."/>
            <person name="Ikuta T."/>
            <person name="Ito M."/>
            <person name="Matsui Y."/>
            <person name="Miyazaki M."/>
            <person name="Murata K."/>
            <person name="Saito Y."/>
            <person name="Sakai S."/>
            <person name="Song C."/>
            <person name="Tasumi E."/>
            <person name="Yamanaka Y."/>
            <person name="Yamaguchi T."/>
            <person name="Kamagata Y."/>
            <person name="Tamaki H."/>
            <person name="Takai K."/>
        </authorList>
    </citation>
    <scope>NUCLEOTIDE SEQUENCE [LARGE SCALE GENOMIC DNA]</scope>
    <source>
        <strain evidence="3 4">MK-D1</strain>
    </source>
</reference>
<dbReference type="SUPFAM" id="SSF52540">
    <property type="entry name" value="P-loop containing nucleoside triphosphate hydrolases"/>
    <property type="match status" value="1"/>
</dbReference>
<dbReference type="GO" id="GO:0009267">
    <property type="term" value="P:cellular response to starvation"/>
    <property type="evidence" value="ECO:0007669"/>
    <property type="project" value="TreeGrafter"/>
</dbReference>
<dbReference type="AlphaFoldDB" id="A0A5B9DFR5"/>
<reference evidence="3 4" key="2">
    <citation type="journal article" date="2024" name="Int. J. Syst. Evol. Microbiol.">
        <title>Promethearchaeum syntrophicum gen. nov., sp. nov., an anaerobic, obligately syntrophic archaeon, the first isolate of the lineage 'Asgard' archaea, and proposal of the new archaeal phylum Promethearchaeota phyl. nov. and kingdom Promethearchaeati regn. nov.</title>
        <authorList>
            <person name="Imachi H."/>
            <person name="Nobu M.K."/>
            <person name="Kato S."/>
            <person name="Takaki Y."/>
            <person name="Miyazaki M."/>
            <person name="Miyata M."/>
            <person name="Ogawara M."/>
            <person name="Saito Y."/>
            <person name="Sakai S."/>
            <person name="Tahara Y.O."/>
            <person name="Takano Y."/>
            <person name="Tasumi E."/>
            <person name="Uematsu K."/>
            <person name="Yoshimura T."/>
            <person name="Itoh T."/>
            <person name="Ohkuma M."/>
            <person name="Takai K."/>
        </authorList>
    </citation>
    <scope>NUCLEOTIDE SEQUENCE [LARGE SCALE GENOMIC DNA]</scope>
    <source>
        <strain evidence="3 4">MK-D1</strain>
    </source>
</reference>
<evidence type="ECO:0000256" key="1">
    <source>
        <dbReference type="ARBA" id="ARBA00022741"/>
    </source>
</evidence>
<keyword evidence="1" id="KW-0547">Nucleotide-binding</keyword>
<dbReference type="InterPro" id="IPR006762">
    <property type="entry name" value="Gtr1_RagA"/>
</dbReference>
<dbReference type="InterPro" id="IPR027417">
    <property type="entry name" value="P-loop_NTPase"/>
</dbReference>
<protein>
    <submittedName>
        <fullName evidence="3">ADP-ribosylation factor-like protein</fullName>
    </submittedName>
</protein>
<dbReference type="GO" id="GO:0005525">
    <property type="term" value="F:GTP binding"/>
    <property type="evidence" value="ECO:0007669"/>
    <property type="project" value="UniProtKB-KW"/>
</dbReference>
<dbReference type="Proteomes" id="UP000321408">
    <property type="component" value="Chromosome"/>
</dbReference>
<dbReference type="EMBL" id="CP042905">
    <property type="protein sequence ID" value="QEE17895.1"/>
    <property type="molecule type" value="Genomic_DNA"/>
</dbReference>
<dbReference type="KEGG" id="psyt:DSAG12_03733"/>
<dbReference type="PANTHER" id="PTHR11259:SF2">
    <property type="entry name" value="GH16429P"/>
    <property type="match status" value="1"/>
</dbReference>
<dbReference type="GO" id="GO:1990131">
    <property type="term" value="C:Gtr1-Gtr2 GTPase complex"/>
    <property type="evidence" value="ECO:0007669"/>
    <property type="project" value="TreeGrafter"/>
</dbReference>
<gene>
    <name evidence="3" type="ORF">DSAG12_03733</name>
</gene>
<organism evidence="3 4">
    <name type="scientific">Promethearchaeum syntrophicum</name>
    <dbReference type="NCBI Taxonomy" id="2594042"/>
    <lineage>
        <taxon>Archaea</taxon>
        <taxon>Promethearchaeati</taxon>
        <taxon>Promethearchaeota</taxon>
        <taxon>Promethearchaeia</taxon>
        <taxon>Promethearchaeales</taxon>
        <taxon>Promethearchaeaceae</taxon>
        <taxon>Promethearchaeum</taxon>
    </lineage>
</organism>
<dbReference type="Gene3D" id="3.40.50.300">
    <property type="entry name" value="P-loop containing nucleotide triphosphate hydrolases"/>
    <property type="match status" value="1"/>
</dbReference>
<dbReference type="RefSeq" id="WP_147664774.1">
    <property type="nucleotide sequence ID" value="NZ_CP042905.2"/>
</dbReference>